<feature type="domain" description="Carbohydrate kinase PfkB" evidence="14">
    <location>
        <begin position="4"/>
        <end position="297"/>
    </location>
</feature>
<dbReference type="GO" id="GO:0005524">
    <property type="term" value="F:ATP binding"/>
    <property type="evidence" value="ECO:0007669"/>
    <property type="project" value="UniProtKB-UniRule"/>
</dbReference>
<comment type="function">
    <text evidence="12">Catalyzes the phosphorylation of ribose at O-5 in a reaction requiring ATP and magnesium. The resulting D-ribose-5-phosphate can then be used either for sythesis of nucleotides, histidine, and tryptophan, or as a component of the pentose phosphate pathway.</text>
</comment>
<dbReference type="OrthoDB" id="9775849at2"/>
<evidence type="ECO:0000259" key="14">
    <source>
        <dbReference type="Pfam" id="PF00294"/>
    </source>
</evidence>
<dbReference type="GO" id="GO:2001059">
    <property type="term" value="P:D-tagatose 6-phosphate catabolic process"/>
    <property type="evidence" value="ECO:0007669"/>
    <property type="project" value="UniProtKB-UniPathway"/>
</dbReference>
<comment type="subcellular location">
    <subcellularLocation>
        <location evidence="12">Cytoplasm</location>
    </subcellularLocation>
</comment>
<feature type="binding site" evidence="12">
    <location>
        <begin position="41"/>
        <end position="45"/>
    </location>
    <ligand>
        <name>substrate</name>
    </ligand>
</feature>
<evidence type="ECO:0000256" key="4">
    <source>
        <dbReference type="ARBA" id="ARBA00022679"/>
    </source>
</evidence>
<feature type="binding site" evidence="12">
    <location>
        <begin position="254"/>
        <end position="255"/>
    </location>
    <ligand>
        <name>ATP</name>
        <dbReference type="ChEBI" id="CHEBI:30616"/>
    </ligand>
</feature>
<comment type="catalytic activity">
    <reaction evidence="12">
        <text>D-ribose + ATP = D-ribose 5-phosphate + ADP + H(+)</text>
        <dbReference type="Rhea" id="RHEA:13697"/>
        <dbReference type="ChEBI" id="CHEBI:15378"/>
        <dbReference type="ChEBI" id="CHEBI:30616"/>
        <dbReference type="ChEBI" id="CHEBI:47013"/>
        <dbReference type="ChEBI" id="CHEBI:78346"/>
        <dbReference type="ChEBI" id="CHEBI:456216"/>
        <dbReference type="EC" id="2.7.1.15"/>
    </reaction>
</comment>
<evidence type="ECO:0000256" key="13">
    <source>
        <dbReference type="PIRNR" id="PIRNR000535"/>
    </source>
</evidence>
<keyword evidence="8 12" id="KW-0067">ATP-binding</keyword>
<accession>A0A433XVI2</accession>
<evidence type="ECO:0000256" key="1">
    <source>
        <dbReference type="ARBA" id="ARBA00005380"/>
    </source>
</evidence>
<feature type="binding site" evidence="12">
    <location>
        <begin position="223"/>
        <end position="228"/>
    </location>
    <ligand>
        <name>ATP</name>
        <dbReference type="ChEBI" id="CHEBI:30616"/>
    </ligand>
</feature>
<dbReference type="UniPathway" id="UPA00704">
    <property type="reaction ID" value="UER00715"/>
</dbReference>
<dbReference type="CDD" id="cd01174">
    <property type="entry name" value="ribokinase"/>
    <property type="match status" value="1"/>
</dbReference>
<evidence type="ECO:0000256" key="6">
    <source>
        <dbReference type="ARBA" id="ARBA00022741"/>
    </source>
</evidence>
<dbReference type="GO" id="GO:0046872">
    <property type="term" value="F:metal ion binding"/>
    <property type="evidence" value="ECO:0007669"/>
    <property type="project" value="UniProtKB-KW"/>
</dbReference>
<dbReference type="InterPro" id="IPR002173">
    <property type="entry name" value="Carboh/pur_kinase_PfkB_CS"/>
</dbReference>
<keyword evidence="13" id="KW-0423">Lactose metabolism</keyword>
<dbReference type="InterPro" id="IPR002139">
    <property type="entry name" value="Ribo/fructo_kinase"/>
</dbReference>
<keyword evidence="4 12" id="KW-0808">Transferase</keyword>
<feature type="active site" description="Proton acceptor" evidence="12">
    <location>
        <position position="255"/>
    </location>
</feature>
<comment type="caution">
    <text evidence="15">The sequence shown here is derived from an EMBL/GenBank/DDBJ whole genome shotgun (WGS) entry which is preliminary data.</text>
</comment>
<reference evidence="15 16" key="1">
    <citation type="submission" date="2018-12" db="EMBL/GenBank/DDBJ databases">
        <authorList>
            <person name="Sun L."/>
            <person name="Chen Z."/>
        </authorList>
    </citation>
    <scope>NUCLEOTIDE SEQUENCE [LARGE SCALE GENOMIC DNA]</scope>
    <source>
        <strain evidence="15 16">DSM 15890</strain>
    </source>
</reference>
<dbReference type="PROSITE" id="PS00584">
    <property type="entry name" value="PFKB_KINASES_2"/>
    <property type="match status" value="1"/>
</dbReference>
<protein>
    <recommendedName>
        <fullName evidence="3 12">Ribokinase</fullName>
        <shortName evidence="12">RK</shortName>
        <ecNumber evidence="2 12">2.7.1.15</ecNumber>
    </recommendedName>
</protein>
<keyword evidence="7 12" id="KW-0418">Kinase</keyword>
<dbReference type="GO" id="GO:0005988">
    <property type="term" value="P:lactose metabolic process"/>
    <property type="evidence" value="ECO:0007669"/>
    <property type="project" value="UniProtKB-KW"/>
</dbReference>
<gene>
    <name evidence="12 15" type="primary">rbsK</name>
    <name evidence="15" type="ORF">EJP82_27400</name>
</gene>
<comment type="similarity">
    <text evidence="12">Belongs to the carbohydrate kinase PfkB family. Ribokinase subfamily.</text>
</comment>
<comment type="pathway">
    <text evidence="13">Carbohydrate metabolism; D-tagatose 6-phosphate degradation; D-glyceraldehyde 3-phosphate and glycerone phosphate from D-tagatose 6-phosphate: step 1/2.</text>
</comment>
<dbReference type="NCBIfam" id="TIGR02152">
    <property type="entry name" value="D_ribokin_bact"/>
    <property type="match status" value="1"/>
</dbReference>
<keyword evidence="6 12" id="KW-0547">Nucleotide-binding</keyword>
<keyword evidence="9 12" id="KW-0460">Magnesium</keyword>
<evidence type="ECO:0000313" key="15">
    <source>
        <dbReference type="EMBL" id="RUT38364.1"/>
    </source>
</evidence>
<keyword evidence="16" id="KW-1185">Reference proteome</keyword>
<dbReference type="SUPFAM" id="SSF53613">
    <property type="entry name" value="Ribokinase-like"/>
    <property type="match status" value="1"/>
</dbReference>
<feature type="binding site" evidence="12">
    <location>
        <position position="251"/>
    </location>
    <ligand>
        <name>K(+)</name>
        <dbReference type="ChEBI" id="CHEBI:29103"/>
    </ligand>
</feature>
<evidence type="ECO:0000256" key="8">
    <source>
        <dbReference type="ARBA" id="ARBA00022840"/>
    </source>
</evidence>
<comment type="catalytic activity">
    <reaction evidence="13">
        <text>D-tagatofuranose 6-phosphate + ATP = D-tagatofuranose 1,6-bisphosphate + ADP + H(+)</text>
        <dbReference type="Rhea" id="RHEA:12420"/>
        <dbReference type="ChEBI" id="CHEBI:15378"/>
        <dbReference type="ChEBI" id="CHEBI:30616"/>
        <dbReference type="ChEBI" id="CHEBI:58694"/>
        <dbReference type="ChEBI" id="CHEBI:58695"/>
        <dbReference type="ChEBI" id="CHEBI:456216"/>
        <dbReference type="EC" id="2.7.1.144"/>
    </reaction>
</comment>
<keyword evidence="11 12" id="KW-0119">Carbohydrate metabolism</keyword>
<dbReference type="GO" id="GO:0019303">
    <property type="term" value="P:D-ribose catabolic process"/>
    <property type="evidence" value="ECO:0007669"/>
    <property type="project" value="UniProtKB-UniRule"/>
</dbReference>
<feature type="binding site" evidence="12">
    <location>
        <begin position="13"/>
        <end position="15"/>
    </location>
    <ligand>
        <name>substrate</name>
    </ligand>
</feature>
<dbReference type="AlphaFoldDB" id="A0A433XVI2"/>
<name>A0A433XVI2_9BACL</name>
<evidence type="ECO:0000256" key="9">
    <source>
        <dbReference type="ARBA" id="ARBA00022842"/>
    </source>
</evidence>
<dbReference type="PANTHER" id="PTHR10584">
    <property type="entry name" value="SUGAR KINASE"/>
    <property type="match status" value="1"/>
</dbReference>
<comment type="pathway">
    <text evidence="12">Carbohydrate metabolism; D-ribose degradation; D-ribose 5-phosphate from beta-D-ribopyranose: step 2/2.</text>
</comment>
<dbReference type="EC" id="2.7.1.15" evidence="2 12"/>
<evidence type="ECO:0000256" key="11">
    <source>
        <dbReference type="ARBA" id="ARBA00023277"/>
    </source>
</evidence>
<feature type="binding site" evidence="12">
    <location>
        <position position="288"/>
    </location>
    <ligand>
        <name>K(+)</name>
        <dbReference type="ChEBI" id="CHEBI:29103"/>
    </ligand>
</feature>
<dbReference type="InterPro" id="IPR029056">
    <property type="entry name" value="Ribokinase-like"/>
</dbReference>
<keyword evidence="12" id="KW-0963">Cytoplasm</keyword>
<feature type="binding site" evidence="12">
    <location>
        <position position="290"/>
    </location>
    <ligand>
        <name>K(+)</name>
        <dbReference type="ChEBI" id="CHEBI:29103"/>
    </ligand>
</feature>
<organism evidence="15 16">
    <name type="scientific">Paenibacillus anaericanus</name>
    <dbReference type="NCBI Taxonomy" id="170367"/>
    <lineage>
        <taxon>Bacteria</taxon>
        <taxon>Bacillati</taxon>
        <taxon>Bacillota</taxon>
        <taxon>Bacilli</taxon>
        <taxon>Bacillales</taxon>
        <taxon>Paenibacillaceae</taxon>
        <taxon>Paenibacillus</taxon>
    </lineage>
</organism>
<dbReference type="Gene3D" id="3.40.1190.20">
    <property type="match status" value="1"/>
</dbReference>
<comment type="activity regulation">
    <text evidence="12">Activated by a monovalent cation that binds near, but not in, the active site. The most likely occupant of the site in vivo is potassium. Ion binding induces a conformational change that may alter substrate affinity.</text>
</comment>
<comment type="cofactor">
    <cofactor evidence="12">
        <name>Mg(2+)</name>
        <dbReference type="ChEBI" id="CHEBI:18420"/>
    </cofactor>
    <text evidence="12">Requires a divalent cation, most likely magnesium in vivo, as an electrophilic catalyst to aid phosphoryl group transfer. It is the chelate of the metal and the nucleotide that is the actual substrate.</text>
</comment>
<evidence type="ECO:0000256" key="7">
    <source>
        <dbReference type="ARBA" id="ARBA00022777"/>
    </source>
</evidence>
<dbReference type="InterPro" id="IPR011877">
    <property type="entry name" value="Ribokinase"/>
</dbReference>
<evidence type="ECO:0000256" key="2">
    <source>
        <dbReference type="ARBA" id="ARBA00012035"/>
    </source>
</evidence>
<comment type="caution">
    <text evidence="12">Lacks conserved residue(s) required for the propagation of feature annotation.</text>
</comment>
<comment type="subunit">
    <text evidence="12">Homodimer.</text>
</comment>
<dbReference type="PROSITE" id="PS00583">
    <property type="entry name" value="PFKB_KINASES_1"/>
    <property type="match status" value="1"/>
</dbReference>
<dbReference type="Pfam" id="PF00294">
    <property type="entry name" value="PfkB"/>
    <property type="match status" value="1"/>
</dbReference>
<evidence type="ECO:0000256" key="12">
    <source>
        <dbReference type="HAMAP-Rule" id="MF_01987"/>
    </source>
</evidence>
<dbReference type="RefSeq" id="WP_127195238.1">
    <property type="nucleotide sequence ID" value="NZ_RZNY01000062.1"/>
</dbReference>
<dbReference type="InterPro" id="IPR011611">
    <property type="entry name" value="PfkB_dom"/>
</dbReference>
<dbReference type="GO" id="GO:0004747">
    <property type="term" value="F:ribokinase activity"/>
    <property type="evidence" value="ECO:0007669"/>
    <property type="project" value="UniProtKB-UniRule"/>
</dbReference>
<evidence type="ECO:0000313" key="16">
    <source>
        <dbReference type="Proteomes" id="UP000279446"/>
    </source>
</evidence>
<evidence type="ECO:0000256" key="10">
    <source>
        <dbReference type="ARBA" id="ARBA00022958"/>
    </source>
</evidence>
<feature type="binding site" evidence="12">
    <location>
        <position position="185"/>
    </location>
    <ligand>
        <name>ATP</name>
        <dbReference type="ChEBI" id="CHEBI:30616"/>
    </ligand>
</feature>
<feature type="binding site" evidence="12">
    <location>
        <position position="141"/>
    </location>
    <ligand>
        <name>substrate</name>
    </ligand>
</feature>
<keyword evidence="5 12" id="KW-0479">Metal-binding</keyword>
<feature type="binding site" evidence="12">
    <location>
        <position position="285"/>
    </location>
    <ligand>
        <name>K(+)</name>
        <dbReference type="ChEBI" id="CHEBI:29103"/>
    </ligand>
</feature>
<dbReference type="PRINTS" id="PR00990">
    <property type="entry name" value="RIBOKINASE"/>
</dbReference>
<dbReference type="EMBL" id="RZNY01000062">
    <property type="protein sequence ID" value="RUT38364.1"/>
    <property type="molecule type" value="Genomic_DNA"/>
</dbReference>
<proteinExistence type="inferred from homology"/>
<dbReference type="GO" id="GO:0009024">
    <property type="term" value="F:tagatose-6-phosphate kinase activity"/>
    <property type="evidence" value="ECO:0007669"/>
    <property type="project" value="UniProtKB-EC"/>
</dbReference>
<evidence type="ECO:0000256" key="3">
    <source>
        <dbReference type="ARBA" id="ARBA00016943"/>
    </source>
</evidence>
<feature type="binding site" evidence="12">
    <location>
        <position position="255"/>
    </location>
    <ligand>
        <name>substrate</name>
    </ligand>
</feature>
<dbReference type="GO" id="GO:0005829">
    <property type="term" value="C:cytosol"/>
    <property type="evidence" value="ECO:0007669"/>
    <property type="project" value="TreeGrafter"/>
</dbReference>
<feature type="binding site" evidence="12">
    <location>
        <position position="249"/>
    </location>
    <ligand>
        <name>K(+)</name>
        <dbReference type="ChEBI" id="CHEBI:29103"/>
    </ligand>
</feature>
<dbReference type="PIRSF" id="PIRSF000535">
    <property type="entry name" value="1PFK/6PFK/LacC"/>
    <property type="match status" value="1"/>
</dbReference>
<sequence length="307" mass="33208">MKKRKIFVVGSLNMDIVVSTDRLPKRGETLTGQSVHYIPGGKGANQAVCCAKLGADSTIFGMVGNDWFGTKVLDSLHTNGVDTSYIQIHKSTPTGVASITHMKEDNTIVVVPGTNGLLTETELQEFEVVIGENDILLTQLEIPLQTVSAALRIAKHKGAVTILNPAPYMSLPDELLKYVDYLTPNETEFEQMIGTTTFDEGSLRPAIQEWQNLHHHSTMIIVTRGKQGCSYLLNDNVVTVTPPNVDVIDTVGAGDAFNGGLAYGLASDWDISRCIDFAVKVSATAVTRFGAQDGMPTQDDVLQITAK</sequence>
<dbReference type="InterPro" id="IPR017583">
    <property type="entry name" value="Tagatose/fructose_Pkinase"/>
</dbReference>
<dbReference type="UniPathway" id="UPA00916">
    <property type="reaction ID" value="UER00889"/>
</dbReference>
<dbReference type="Proteomes" id="UP000279446">
    <property type="component" value="Unassembled WGS sequence"/>
</dbReference>
<evidence type="ECO:0000256" key="5">
    <source>
        <dbReference type="ARBA" id="ARBA00022723"/>
    </source>
</evidence>
<keyword evidence="10 12" id="KW-0630">Potassium</keyword>
<dbReference type="PANTHER" id="PTHR10584:SF166">
    <property type="entry name" value="RIBOKINASE"/>
    <property type="match status" value="1"/>
</dbReference>
<comment type="similarity">
    <text evidence="13">Belongs to the carbohydrate kinase PfkB family. LacC subfamily.</text>
</comment>
<comment type="similarity">
    <text evidence="1">Belongs to the carbohydrate kinase pfkB family.</text>
</comment>
<dbReference type="HAMAP" id="MF_01987">
    <property type="entry name" value="Ribokinase"/>
    <property type="match status" value="1"/>
</dbReference>